<keyword evidence="7 9" id="KW-0472">Membrane</keyword>
<dbReference type="EC" id="2.3.1.269" evidence="9"/>
<evidence type="ECO:0000256" key="5">
    <source>
        <dbReference type="ARBA" id="ARBA00022692"/>
    </source>
</evidence>
<dbReference type="eggNOG" id="COG0815">
    <property type="taxonomic scope" value="Bacteria"/>
</dbReference>
<dbReference type="EMBL" id="ACDP02000015">
    <property type="protein sequence ID" value="EEO27849.1"/>
    <property type="molecule type" value="Genomic_DNA"/>
</dbReference>
<gene>
    <name evidence="9" type="primary">lnt</name>
    <name evidence="11" type="ORF">OFAG_01002</name>
</gene>
<comment type="caution">
    <text evidence="11">The sequence shown here is derived from an EMBL/GenBank/DDBJ whole genome shotgun (WGS) entry which is preliminary data.</text>
</comment>
<dbReference type="GO" id="GO:0042158">
    <property type="term" value="P:lipoprotein biosynthetic process"/>
    <property type="evidence" value="ECO:0007669"/>
    <property type="project" value="UniProtKB-UniRule"/>
</dbReference>
<keyword evidence="3 9" id="KW-1003">Cell membrane</keyword>
<feature type="transmembrane region" description="Helical" evidence="9">
    <location>
        <begin position="85"/>
        <end position="109"/>
    </location>
</feature>
<feature type="transmembrane region" description="Helical" evidence="9">
    <location>
        <begin position="27"/>
        <end position="45"/>
    </location>
</feature>
<evidence type="ECO:0000259" key="10">
    <source>
        <dbReference type="PROSITE" id="PS50263"/>
    </source>
</evidence>
<sequence>MNRLTPLIFPAIALASGAVTTFAFAPFHLWPLQIVCLAILAGLTLQTGRPRGAFFTGWAYGFASLASGLYWLYVSMHTYGGLNPLLAAAAVALLALFLGILAGFACLLSRFFMKRWNAGNAVTALLIFPAFWTLSEWVRGWIVTGLPWLVTGYAHTGSPLAGYAPVAGVYGICFVSAVVSGAIAFFFNIERGHWKSSLATIIVILGLAFGAGTALRHIDWTHPEGKPIQVRLLQGNIPQEFKFTPYQIQNALKMYAGMIAEKPADLIVTPETAIPIYIHQLPEGYLRFLSQYAARSLSHLALGMPLADTATVYTNSLTVIAPEDLDNPGLFSYRYNKHHLVPFGEFIPPGFRWFVRLMRIPLGDFTRGDPLQKPFRVKDQWILPNICYEDIFGEEIVAQIRNEYHAGHPTPTLLLNVSNIAWFGNTIALPQHLQISQMRSLETGRPMMRATNTGATAVIDPKGKIVAQLAPYTRGELDMTVQGTRGATPYIRFGNLTVLFLILLALVAAHVIAGKKRRY</sequence>
<dbReference type="UniPathway" id="UPA00666"/>
<feature type="domain" description="CN hydrolase" evidence="10">
    <location>
        <begin position="233"/>
        <end position="483"/>
    </location>
</feature>
<evidence type="ECO:0000256" key="3">
    <source>
        <dbReference type="ARBA" id="ARBA00022475"/>
    </source>
</evidence>
<dbReference type="Proteomes" id="UP000003973">
    <property type="component" value="Unassembled WGS sequence"/>
</dbReference>
<comment type="function">
    <text evidence="9">Catalyzes the phospholipid dependent N-acylation of the N-terminal cysteine of apolipoprotein, the last step in lipoprotein maturation.</text>
</comment>
<proteinExistence type="inferred from homology"/>
<evidence type="ECO:0000256" key="7">
    <source>
        <dbReference type="ARBA" id="ARBA00023136"/>
    </source>
</evidence>
<keyword evidence="6 9" id="KW-1133">Transmembrane helix</keyword>
<dbReference type="CDD" id="cd07571">
    <property type="entry name" value="ALP_N-acyl_transferase"/>
    <property type="match status" value="1"/>
</dbReference>
<feature type="transmembrane region" description="Helical" evidence="9">
    <location>
        <begin position="121"/>
        <end position="142"/>
    </location>
</feature>
<protein>
    <recommendedName>
        <fullName evidence="9">Apolipoprotein N-acyltransferase</fullName>
        <shortName evidence="9">ALP N-acyltransferase</shortName>
        <ecNumber evidence="9">2.3.1.269</ecNumber>
    </recommendedName>
</protein>
<feature type="transmembrane region" description="Helical" evidence="9">
    <location>
        <begin position="198"/>
        <end position="218"/>
    </location>
</feature>
<evidence type="ECO:0000256" key="8">
    <source>
        <dbReference type="ARBA" id="ARBA00023315"/>
    </source>
</evidence>
<dbReference type="HAMAP" id="MF_01148">
    <property type="entry name" value="Lnt"/>
    <property type="match status" value="1"/>
</dbReference>
<evidence type="ECO:0000256" key="9">
    <source>
        <dbReference type="HAMAP-Rule" id="MF_01148"/>
    </source>
</evidence>
<feature type="transmembrane region" description="Helical" evidence="9">
    <location>
        <begin position="493"/>
        <end position="513"/>
    </location>
</feature>
<dbReference type="Pfam" id="PF00795">
    <property type="entry name" value="CN_hydrolase"/>
    <property type="match status" value="1"/>
</dbReference>
<dbReference type="Pfam" id="PF20154">
    <property type="entry name" value="LNT_N"/>
    <property type="match status" value="1"/>
</dbReference>
<dbReference type="GO" id="GO:0016410">
    <property type="term" value="F:N-acyltransferase activity"/>
    <property type="evidence" value="ECO:0007669"/>
    <property type="project" value="UniProtKB-UniRule"/>
</dbReference>
<comment type="similarity">
    <text evidence="2 9">Belongs to the CN hydrolase family. Apolipoprotein N-acyltransferase subfamily.</text>
</comment>
<keyword evidence="8 9" id="KW-0012">Acyltransferase</keyword>
<dbReference type="HOGENOM" id="CLU_019563_3_0_4"/>
<dbReference type="NCBIfam" id="TIGR00546">
    <property type="entry name" value="lnt"/>
    <property type="match status" value="1"/>
</dbReference>
<dbReference type="InterPro" id="IPR003010">
    <property type="entry name" value="C-N_Hydrolase"/>
</dbReference>
<evidence type="ECO:0000256" key="4">
    <source>
        <dbReference type="ARBA" id="ARBA00022679"/>
    </source>
</evidence>
<dbReference type="SUPFAM" id="SSF56317">
    <property type="entry name" value="Carbon-nitrogen hydrolase"/>
    <property type="match status" value="1"/>
</dbReference>
<dbReference type="InterPro" id="IPR004563">
    <property type="entry name" value="Apolipo_AcylTrfase"/>
</dbReference>
<keyword evidence="5 9" id="KW-0812">Transmembrane</keyword>
<name>C3X3R3_9BURK</name>
<organism evidence="11 12">
    <name type="scientific">Oxalobacter paraformigenes</name>
    <dbReference type="NCBI Taxonomy" id="556268"/>
    <lineage>
        <taxon>Bacteria</taxon>
        <taxon>Pseudomonadati</taxon>
        <taxon>Pseudomonadota</taxon>
        <taxon>Betaproteobacteria</taxon>
        <taxon>Burkholderiales</taxon>
        <taxon>Oxalobacteraceae</taxon>
        <taxon>Oxalobacter</taxon>
    </lineage>
</organism>
<keyword evidence="12" id="KW-1185">Reference proteome</keyword>
<feature type="transmembrane region" description="Helical" evidence="9">
    <location>
        <begin position="162"/>
        <end position="186"/>
    </location>
</feature>
<dbReference type="GO" id="GO:0005886">
    <property type="term" value="C:plasma membrane"/>
    <property type="evidence" value="ECO:0007669"/>
    <property type="project" value="UniProtKB-SubCell"/>
</dbReference>
<dbReference type="InterPro" id="IPR045378">
    <property type="entry name" value="LNT_N"/>
</dbReference>
<comment type="subcellular location">
    <subcellularLocation>
        <location evidence="1 9">Cell membrane</location>
        <topology evidence="1 9">Multi-pass membrane protein</topology>
    </subcellularLocation>
</comment>
<dbReference type="AlphaFoldDB" id="C3X3R3"/>
<reference evidence="11" key="1">
    <citation type="submission" date="2011-10" db="EMBL/GenBank/DDBJ databases">
        <title>The Genome Sequence of Oxalobacter formigenes HOxBLS.</title>
        <authorList>
            <consortium name="The Broad Institute Genome Sequencing Platform"/>
            <person name="Earl A."/>
            <person name="Ward D."/>
            <person name="Feldgarden M."/>
            <person name="Gevers D."/>
            <person name="Allison M.J."/>
            <person name="Humphrey S."/>
            <person name="Young S.K."/>
            <person name="Zeng Q."/>
            <person name="Gargeya S."/>
            <person name="Fitzgerald M."/>
            <person name="Haas B."/>
            <person name="Abouelleil A."/>
            <person name="Alvarado L."/>
            <person name="Arachchi H.M."/>
            <person name="Berlin A."/>
            <person name="Brown A."/>
            <person name="Chapman S.B."/>
            <person name="Chen Z."/>
            <person name="Dunbar C."/>
            <person name="Freedman E."/>
            <person name="Gearin G."/>
            <person name="Goldberg J."/>
            <person name="Griggs A."/>
            <person name="Gujja S."/>
            <person name="Heiman D."/>
            <person name="Howarth C."/>
            <person name="Larson L."/>
            <person name="Lui A."/>
            <person name="MacDonald P.J.P."/>
            <person name="Montmayeur A."/>
            <person name="Murphy C."/>
            <person name="Neiman D."/>
            <person name="Pearson M."/>
            <person name="Priest M."/>
            <person name="Roberts A."/>
            <person name="Saif S."/>
            <person name="Shea T."/>
            <person name="Shenoy N."/>
            <person name="Sisk P."/>
            <person name="Stolte C."/>
            <person name="Sykes S."/>
            <person name="Wortman J."/>
            <person name="Nusbaum C."/>
            <person name="Birren B."/>
        </authorList>
    </citation>
    <scope>NUCLEOTIDE SEQUENCE [LARGE SCALE GENOMIC DNA]</scope>
    <source>
        <strain evidence="11">HOxBLS</strain>
    </source>
</reference>
<comment type="pathway">
    <text evidence="9">Protein modification; lipoprotein biosynthesis (N-acyl transfer).</text>
</comment>
<dbReference type="PANTHER" id="PTHR38686:SF1">
    <property type="entry name" value="APOLIPOPROTEIN N-ACYLTRANSFERASE"/>
    <property type="match status" value="1"/>
</dbReference>
<evidence type="ECO:0000313" key="12">
    <source>
        <dbReference type="Proteomes" id="UP000003973"/>
    </source>
</evidence>
<dbReference type="RefSeq" id="WP_005877121.1">
    <property type="nucleotide sequence ID" value="NZ_CABMNL010000001.1"/>
</dbReference>
<keyword evidence="4 9" id="KW-0808">Transferase</keyword>
<evidence type="ECO:0000256" key="1">
    <source>
        <dbReference type="ARBA" id="ARBA00004651"/>
    </source>
</evidence>
<accession>C3X3R3</accession>
<dbReference type="PANTHER" id="PTHR38686">
    <property type="entry name" value="APOLIPOPROTEIN N-ACYLTRANSFERASE"/>
    <property type="match status" value="1"/>
</dbReference>
<dbReference type="PROSITE" id="PS50263">
    <property type="entry name" value="CN_HYDROLASE"/>
    <property type="match status" value="1"/>
</dbReference>
<evidence type="ECO:0000256" key="2">
    <source>
        <dbReference type="ARBA" id="ARBA00010065"/>
    </source>
</evidence>
<dbReference type="InterPro" id="IPR036526">
    <property type="entry name" value="C-N_Hydrolase_sf"/>
</dbReference>
<feature type="transmembrane region" description="Helical" evidence="9">
    <location>
        <begin position="52"/>
        <end position="73"/>
    </location>
</feature>
<comment type="catalytic activity">
    <reaction evidence="9">
        <text>N-terminal S-1,2-diacyl-sn-glyceryl-L-cysteinyl-[lipoprotein] + a glycerophospholipid = N-acyl-S-1,2-diacyl-sn-glyceryl-L-cysteinyl-[lipoprotein] + a 2-acyl-sn-glycero-3-phospholipid + H(+)</text>
        <dbReference type="Rhea" id="RHEA:48228"/>
        <dbReference type="Rhea" id="RHEA-COMP:14681"/>
        <dbReference type="Rhea" id="RHEA-COMP:14684"/>
        <dbReference type="ChEBI" id="CHEBI:15378"/>
        <dbReference type="ChEBI" id="CHEBI:136912"/>
        <dbReference type="ChEBI" id="CHEBI:140656"/>
        <dbReference type="ChEBI" id="CHEBI:140657"/>
        <dbReference type="ChEBI" id="CHEBI:140660"/>
        <dbReference type="EC" id="2.3.1.269"/>
    </reaction>
</comment>
<dbReference type="Gene3D" id="3.60.110.10">
    <property type="entry name" value="Carbon-nitrogen hydrolase"/>
    <property type="match status" value="1"/>
</dbReference>
<evidence type="ECO:0000313" key="11">
    <source>
        <dbReference type="EMBL" id="EEO27849.1"/>
    </source>
</evidence>
<evidence type="ECO:0000256" key="6">
    <source>
        <dbReference type="ARBA" id="ARBA00022989"/>
    </source>
</evidence>